<evidence type="ECO:0000313" key="3">
    <source>
        <dbReference type="Proteomes" id="UP000030108"/>
    </source>
</evidence>
<gene>
    <name evidence="2" type="ORF">RSOL_410060</name>
</gene>
<feature type="transmembrane region" description="Helical" evidence="1">
    <location>
        <begin position="20"/>
        <end position="43"/>
    </location>
</feature>
<reference evidence="3" key="1">
    <citation type="journal article" date="2014" name="Genome Announc.">
        <title>Draft genome sequence of the plant-pathogenic soil fungus Rhizoctonia solani anastomosis group 3 strain Rhs1AP.</title>
        <authorList>
            <person name="Cubeta M.A."/>
            <person name="Thomas E."/>
            <person name="Dean R.A."/>
            <person name="Jabaji S."/>
            <person name="Neate S.M."/>
            <person name="Tavantzis S."/>
            <person name="Toda T."/>
            <person name="Vilgalys R."/>
            <person name="Bharathan N."/>
            <person name="Fedorova-Abrams N."/>
            <person name="Pakala S.B."/>
            <person name="Pakala S.M."/>
            <person name="Zafar N."/>
            <person name="Joardar V."/>
            <person name="Losada L."/>
            <person name="Nierman W.C."/>
        </authorList>
    </citation>
    <scope>NUCLEOTIDE SEQUENCE [LARGE SCALE GENOMIC DNA]</scope>
    <source>
        <strain evidence="3">AG-3</strain>
    </source>
</reference>
<dbReference type="AlphaFoldDB" id="X8JF91"/>
<keyword evidence="1" id="KW-1133">Transmembrane helix</keyword>
<organism evidence="2 3">
    <name type="scientific">Rhizoctonia solani AG-3 Rhs1AP</name>
    <dbReference type="NCBI Taxonomy" id="1086054"/>
    <lineage>
        <taxon>Eukaryota</taxon>
        <taxon>Fungi</taxon>
        <taxon>Dikarya</taxon>
        <taxon>Basidiomycota</taxon>
        <taxon>Agaricomycotina</taxon>
        <taxon>Agaricomycetes</taxon>
        <taxon>Cantharellales</taxon>
        <taxon>Ceratobasidiaceae</taxon>
        <taxon>Rhizoctonia</taxon>
    </lineage>
</organism>
<evidence type="ECO:0000256" key="1">
    <source>
        <dbReference type="SAM" id="Phobius"/>
    </source>
</evidence>
<evidence type="ECO:0000313" key="2">
    <source>
        <dbReference type="EMBL" id="EUC61966.1"/>
    </source>
</evidence>
<feature type="non-terminal residue" evidence="2">
    <location>
        <position position="124"/>
    </location>
</feature>
<comment type="caution">
    <text evidence="2">The sequence shown here is derived from an EMBL/GenBank/DDBJ whole genome shotgun (WGS) entry which is preliminary data.</text>
</comment>
<proteinExistence type="predicted"/>
<dbReference type="Proteomes" id="UP000030108">
    <property type="component" value="Unassembled WGS sequence"/>
</dbReference>
<protein>
    <submittedName>
        <fullName evidence="2">Transmembrane protein, putative</fullName>
    </submittedName>
</protein>
<accession>X8JF91</accession>
<keyword evidence="1 2" id="KW-0812">Transmembrane</keyword>
<dbReference type="OrthoDB" id="3168126at2759"/>
<keyword evidence="1" id="KW-0472">Membrane</keyword>
<sequence length="124" mass="13199">MDSFHDPETPVDLVLSLLQTLLITLTAFPLGILAALAHVLATLVRSIPTFIGLALGCVVLTSAVVLATAGYLVFSSGVLSVRALMGCKKALEDAARVGTNMASVFLDEWTKERKGIQERWAGRS</sequence>
<feature type="transmembrane region" description="Helical" evidence="1">
    <location>
        <begin position="50"/>
        <end position="74"/>
    </location>
</feature>
<dbReference type="EMBL" id="JATN01000318">
    <property type="protein sequence ID" value="EUC61966.1"/>
    <property type="molecule type" value="Genomic_DNA"/>
</dbReference>
<name>X8JF91_9AGAM</name>